<dbReference type="PATRIC" id="fig|467210.3.peg.1100"/>
<protein>
    <submittedName>
        <fullName evidence="1">Uncharacterized protein</fullName>
    </submittedName>
</protein>
<name>A0A133ZTE3_9FIRM</name>
<dbReference type="Proteomes" id="UP000070394">
    <property type="component" value="Unassembled WGS sequence"/>
</dbReference>
<dbReference type="STRING" id="467210.HMPREF1866_01111"/>
<reference evidence="2" key="1">
    <citation type="submission" date="2016-01" db="EMBL/GenBank/DDBJ databases">
        <authorList>
            <person name="Mitreva M."/>
            <person name="Pepin K.H."/>
            <person name="Mihindukulasuriya K.A."/>
            <person name="Fulton R."/>
            <person name="Fronick C."/>
            <person name="O'Laughlin M."/>
            <person name="Miner T."/>
            <person name="Herter B."/>
            <person name="Rosa B.A."/>
            <person name="Cordes M."/>
            <person name="Tomlinson C."/>
            <person name="Wollam A."/>
            <person name="Palsikar V.B."/>
            <person name="Mardis E.R."/>
            <person name="Wilson R.K."/>
        </authorList>
    </citation>
    <scope>NUCLEOTIDE SEQUENCE [LARGE SCALE GENOMIC DNA]</scope>
    <source>
        <strain evidence="2">DNF00896</strain>
    </source>
</reference>
<evidence type="ECO:0000313" key="2">
    <source>
        <dbReference type="Proteomes" id="UP000070394"/>
    </source>
</evidence>
<sequence>MVIIVVIGGRQRMRFNIYNFNNEATEVDTGDNIIKQLFVQLMSGNEVVSVEYNNGARETFDSSNNISDSYVEGSYIVEQDHLQDWINFEITDYDKQPWHVHYKNGTQIISYKRMHKFCELFKKLACKEIY</sequence>
<keyword evidence="2" id="KW-1185">Reference proteome</keyword>
<dbReference type="EMBL" id="LSDA01000049">
    <property type="protein sequence ID" value="KXB58702.1"/>
    <property type="molecule type" value="Genomic_DNA"/>
</dbReference>
<accession>A0A133ZTE3</accession>
<comment type="caution">
    <text evidence="1">The sequence shown here is derived from an EMBL/GenBank/DDBJ whole genome shotgun (WGS) entry which is preliminary data.</text>
</comment>
<dbReference type="AlphaFoldDB" id="A0A133ZTE3"/>
<organism evidence="1 2">
    <name type="scientific">Lachnoanaerobaculum saburreum</name>
    <dbReference type="NCBI Taxonomy" id="467210"/>
    <lineage>
        <taxon>Bacteria</taxon>
        <taxon>Bacillati</taxon>
        <taxon>Bacillota</taxon>
        <taxon>Clostridia</taxon>
        <taxon>Lachnospirales</taxon>
        <taxon>Lachnospiraceae</taxon>
        <taxon>Lachnoanaerobaculum</taxon>
    </lineage>
</organism>
<evidence type="ECO:0000313" key="1">
    <source>
        <dbReference type="EMBL" id="KXB58702.1"/>
    </source>
</evidence>
<proteinExistence type="predicted"/>
<gene>
    <name evidence="1" type="ORF">HMPREF1866_01111</name>
</gene>